<reference evidence="1 2" key="1">
    <citation type="submission" date="2019-02" db="EMBL/GenBank/DDBJ databases">
        <title>Deep-cultivation of Planctomycetes and their phenomic and genomic characterization uncovers novel biology.</title>
        <authorList>
            <person name="Wiegand S."/>
            <person name="Jogler M."/>
            <person name="Boedeker C."/>
            <person name="Pinto D."/>
            <person name="Vollmers J."/>
            <person name="Rivas-Marin E."/>
            <person name="Kohn T."/>
            <person name="Peeters S.H."/>
            <person name="Heuer A."/>
            <person name="Rast P."/>
            <person name="Oberbeckmann S."/>
            <person name="Bunk B."/>
            <person name="Jeske O."/>
            <person name="Meyerdierks A."/>
            <person name="Storesund J.E."/>
            <person name="Kallscheuer N."/>
            <person name="Luecker S."/>
            <person name="Lage O.M."/>
            <person name="Pohl T."/>
            <person name="Merkel B.J."/>
            <person name="Hornburger P."/>
            <person name="Mueller R.-W."/>
            <person name="Bruemmer F."/>
            <person name="Labrenz M."/>
            <person name="Spormann A.M."/>
            <person name="Op Den Camp H."/>
            <person name="Overmann J."/>
            <person name="Amann R."/>
            <person name="Jetten M.S.M."/>
            <person name="Mascher T."/>
            <person name="Medema M.H."/>
            <person name="Devos D.P."/>
            <person name="Kaster A.-K."/>
            <person name="Ovreas L."/>
            <person name="Rohde M."/>
            <person name="Galperin M.Y."/>
            <person name="Jogler C."/>
        </authorList>
    </citation>
    <scope>NUCLEOTIDE SEQUENCE [LARGE SCALE GENOMIC DNA]</scope>
    <source>
        <strain evidence="1 2">Poly59</strain>
    </source>
</reference>
<comment type="caution">
    <text evidence="1">The sequence shown here is derived from an EMBL/GenBank/DDBJ whole genome shotgun (WGS) entry which is preliminary data.</text>
</comment>
<evidence type="ECO:0008006" key="3">
    <source>
        <dbReference type="Google" id="ProtNLM"/>
    </source>
</evidence>
<dbReference type="EMBL" id="SJPX01000004">
    <property type="protein sequence ID" value="TWU49512.1"/>
    <property type="molecule type" value="Genomic_DNA"/>
</dbReference>
<evidence type="ECO:0000313" key="1">
    <source>
        <dbReference type="EMBL" id="TWU49512.1"/>
    </source>
</evidence>
<gene>
    <name evidence="1" type="ORF">Poly59_41270</name>
</gene>
<proteinExistence type="predicted"/>
<dbReference type="AlphaFoldDB" id="A0A5C6EKA4"/>
<evidence type="ECO:0000313" key="2">
    <source>
        <dbReference type="Proteomes" id="UP000317977"/>
    </source>
</evidence>
<protein>
    <recommendedName>
        <fullName evidence="3">Peptidase M48 domain-containing protein</fullName>
    </recommendedName>
</protein>
<organism evidence="1 2">
    <name type="scientific">Rubripirellula reticaptiva</name>
    <dbReference type="NCBI Taxonomy" id="2528013"/>
    <lineage>
        <taxon>Bacteria</taxon>
        <taxon>Pseudomonadati</taxon>
        <taxon>Planctomycetota</taxon>
        <taxon>Planctomycetia</taxon>
        <taxon>Pirellulales</taxon>
        <taxon>Pirellulaceae</taxon>
        <taxon>Rubripirellula</taxon>
    </lineage>
</organism>
<dbReference type="RefSeq" id="WP_146535757.1">
    <property type="nucleotide sequence ID" value="NZ_SJPX01000004.1"/>
</dbReference>
<accession>A0A5C6EKA4</accession>
<dbReference type="Proteomes" id="UP000317977">
    <property type="component" value="Unassembled WGS sequence"/>
</dbReference>
<dbReference type="OrthoDB" id="9810445at2"/>
<sequence>MMGAGYDPDAMIELLNSLMQAGGRAGPEFLQSHPHPHPAKRQEALWELIERAVENGRGNGSLKWYASCY</sequence>
<keyword evidence="2" id="KW-1185">Reference proteome</keyword>
<name>A0A5C6EKA4_9BACT</name>